<proteinExistence type="predicted"/>
<keyword evidence="5" id="KW-0862">Zinc</keyword>
<feature type="domain" description="BED-type" evidence="10">
    <location>
        <begin position="236"/>
        <end position="271"/>
    </location>
</feature>
<dbReference type="InterPro" id="IPR028002">
    <property type="entry name" value="Myb_DNA-bind_5"/>
</dbReference>
<name>A0ABQ7PQX1_PLUXY</name>
<keyword evidence="3" id="KW-0479">Metal-binding</keyword>
<comment type="subunit">
    <text evidence="1">Self-associates forming complexes of several hundred monomers.</text>
</comment>
<protein>
    <recommendedName>
        <fullName evidence="2">Regulatory protein zeste</fullName>
    </recommendedName>
</protein>
<sequence>MYRTSHTQFAALVDFMERNGDLNNWPTAAPHGRSAAISKWEELSRVLNSDVRGTARTVEKWKKVWSDFKNNTKRKAVKIQRAASGPGGGVHTRALLTDLERRALILAGAPELGGEAAKLSLVMQCCITLIQSHGSVVERIIDDPAFQKILTLTSLTTEERWRVTSEGVKSMMDEEGEDCEETDTSEVQEQANETEIEVPMVSVKHEIAVTHWQCSCDEISGRHDDACAAAVVDYLHHYRISEDQATCTKCDKTLTWKSVNTLKKHLQRKHPEVSGIGDHDDAEIPSSPPSPSRIKLIKVDPLDKIPPANKKRKFNPATDNEPITTKQTTPSLDRFNSLNRFGLYVASLLKLLPRKRCIKYQNQIVDRLLKDLAAAA</sequence>
<evidence type="ECO:0000256" key="6">
    <source>
        <dbReference type="ARBA" id="ARBA00023015"/>
    </source>
</evidence>
<evidence type="ECO:0000256" key="7">
    <source>
        <dbReference type="ARBA" id="ARBA00023163"/>
    </source>
</evidence>
<evidence type="ECO:0000256" key="1">
    <source>
        <dbReference type="ARBA" id="ARBA00011764"/>
    </source>
</evidence>
<feature type="region of interest" description="Disordered" evidence="9">
    <location>
        <begin position="267"/>
        <end position="293"/>
    </location>
</feature>
<gene>
    <name evidence="12" type="ORF">JYU34_022431</name>
</gene>
<dbReference type="Pfam" id="PF02892">
    <property type="entry name" value="zf-BED"/>
    <property type="match status" value="1"/>
</dbReference>
<evidence type="ECO:0000256" key="2">
    <source>
        <dbReference type="ARBA" id="ARBA00016807"/>
    </source>
</evidence>
<dbReference type="Proteomes" id="UP000823941">
    <property type="component" value="Chromosome 31"/>
</dbReference>
<evidence type="ECO:0000259" key="11">
    <source>
        <dbReference type="Pfam" id="PF13873"/>
    </source>
</evidence>
<evidence type="ECO:0000313" key="13">
    <source>
        <dbReference type="Proteomes" id="UP000823941"/>
    </source>
</evidence>
<feature type="compositionally biased region" description="Polar residues" evidence="9">
    <location>
        <begin position="317"/>
        <end position="331"/>
    </location>
</feature>
<dbReference type="Pfam" id="PF13873">
    <property type="entry name" value="Myb_DNA-bind_5"/>
    <property type="match status" value="1"/>
</dbReference>
<keyword evidence="6" id="KW-0805">Transcription regulation</keyword>
<evidence type="ECO:0000256" key="3">
    <source>
        <dbReference type="ARBA" id="ARBA00022723"/>
    </source>
</evidence>
<evidence type="ECO:0000256" key="4">
    <source>
        <dbReference type="ARBA" id="ARBA00022771"/>
    </source>
</evidence>
<evidence type="ECO:0000256" key="8">
    <source>
        <dbReference type="ARBA" id="ARBA00025466"/>
    </source>
</evidence>
<evidence type="ECO:0000256" key="9">
    <source>
        <dbReference type="SAM" id="MobiDB-lite"/>
    </source>
</evidence>
<dbReference type="InterPro" id="IPR003656">
    <property type="entry name" value="Znf_BED"/>
</dbReference>
<reference evidence="12 13" key="1">
    <citation type="submission" date="2021-06" db="EMBL/GenBank/DDBJ databases">
        <title>A haploid diamondback moth (Plutella xylostella L.) genome assembly resolves 31 chromosomes and identifies a diamide resistance mutation.</title>
        <authorList>
            <person name="Ward C.M."/>
            <person name="Perry K.D."/>
            <person name="Baker G."/>
            <person name="Powis K."/>
            <person name="Heckel D.G."/>
            <person name="Baxter S.W."/>
        </authorList>
    </citation>
    <scope>NUCLEOTIDE SEQUENCE [LARGE SCALE GENOMIC DNA]</scope>
    <source>
        <strain evidence="12 13">LV</strain>
        <tissue evidence="12">Single pupa</tissue>
    </source>
</reference>
<dbReference type="EMBL" id="JAHIBW010000031">
    <property type="protein sequence ID" value="KAG7295382.1"/>
    <property type="molecule type" value="Genomic_DNA"/>
</dbReference>
<keyword evidence="7" id="KW-0804">Transcription</keyword>
<comment type="caution">
    <text evidence="12">The sequence shown here is derived from an EMBL/GenBank/DDBJ whole genome shotgun (WGS) entry which is preliminary data.</text>
</comment>
<keyword evidence="13" id="KW-1185">Reference proteome</keyword>
<keyword evidence="4" id="KW-0863">Zinc-finger</keyword>
<organism evidence="12 13">
    <name type="scientific">Plutella xylostella</name>
    <name type="common">Diamondback moth</name>
    <name type="synonym">Plutella maculipennis</name>
    <dbReference type="NCBI Taxonomy" id="51655"/>
    <lineage>
        <taxon>Eukaryota</taxon>
        <taxon>Metazoa</taxon>
        <taxon>Ecdysozoa</taxon>
        <taxon>Arthropoda</taxon>
        <taxon>Hexapoda</taxon>
        <taxon>Insecta</taxon>
        <taxon>Pterygota</taxon>
        <taxon>Neoptera</taxon>
        <taxon>Endopterygota</taxon>
        <taxon>Lepidoptera</taxon>
        <taxon>Glossata</taxon>
        <taxon>Ditrysia</taxon>
        <taxon>Yponomeutoidea</taxon>
        <taxon>Plutellidae</taxon>
        <taxon>Plutella</taxon>
    </lineage>
</organism>
<feature type="domain" description="Myb/SANT-like DNA-binding" evidence="11">
    <location>
        <begin position="37"/>
        <end position="76"/>
    </location>
</feature>
<accession>A0ABQ7PQX1</accession>
<evidence type="ECO:0000313" key="12">
    <source>
        <dbReference type="EMBL" id="KAG7295382.1"/>
    </source>
</evidence>
<evidence type="ECO:0000259" key="10">
    <source>
        <dbReference type="Pfam" id="PF02892"/>
    </source>
</evidence>
<comment type="function">
    <text evidence="8">Involved in transvection phenomena (= synapsis-dependent gene expression), where the synaptic pairing of chromosomes carrying genes with which zeste interacts influences the expression of these genes. Zeste binds to DNA and stimulates transcription from a nearby promoter.</text>
</comment>
<evidence type="ECO:0000256" key="5">
    <source>
        <dbReference type="ARBA" id="ARBA00022833"/>
    </source>
</evidence>
<feature type="region of interest" description="Disordered" evidence="9">
    <location>
        <begin position="306"/>
        <end position="331"/>
    </location>
</feature>